<keyword evidence="2" id="KW-1185">Reference proteome</keyword>
<proteinExistence type="predicted"/>
<dbReference type="Proteomes" id="UP000749559">
    <property type="component" value="Unassembled WGS sequence"/>
</dbReference>
<reference evidence="1" key="1">
    <citation type="submission" date="2022-03" db="EMBL/GenBank/DDBJ databases">
        <authorList>
            <person name="Martin C."/>
        </authorList>
    </citation>
    <scope>NUCLEOTIDE SEQUENCE</scope>
</reference>
<accession>A0A8J1U1B2</accession>
<sequence>MDNSIIKLNSKDHGSNGQMMNGNFHDQNEDKNYENDLLADIQLDYDIGTGDCGDISCMNVHDLKTKDEADDTFVIDDEEDIIELPNVLSKVNKVCELTQEQLIHLVKENKKYLRNIYQGKVY</sequence>
<name>A0A8J1U1B2_OWEFU</name>
<dbReference type="EMBL" id="CAIIXF020000008">
    <property type="protein sequence ID" value="CAH1791876.1"/>
    <property type="molecule type" value="Genomic_DNA"/>
</dbReference>
<dbReference type="AlphaFoldDB" id="A0A8J1U1B2"/>
<gene>
    <name evidence="1" type="ORF">OFUS_LOCUS16915</name>
</gene>
<protein>
    <submittedName>
        <fullName evidence="1">Uncharacterized protein</fullName>
    </submittedName>
</protein>
<evidence type="ECO:0000313" key="2">
    <source>
        <dbReference type="Proteomes" id="UP000749559"/>
    </source>
</evidence>
<evidence type="ECO:0000313" key="1">
    <source>
        <dbReference type="EMBL" id="CAH1791876.1"/>
    </source>
</evidence>
<comment type="caution">
    <text evidence="1">The sequence shown here is derived from an EMBL/GenBank/DDBJ whole genome shotgun (WGS) entry which is preliminary data.</text>
</comment>
<feature type="non-terminal residue" evidence="1">
    <location>
        <position position="122"/>
    </location>
</feature>
<organism evidence="1 2">
    <name type="scientific">Owenia fusiformis</name>
    <name type="common">Polychaete worm</name>
    <dbReference type="NCBI Taxonomy" id="6347"/>
    <lineage>
        <taxon>Eukaryota</taxon>
        <taxon>Metazoa</taxon>
        <taxon>Spiralia</taxon>
        <taxon>Lophotrochozoa</taxon>
        <taxon>Annelida</taxon>
        <taxon>Polychaeta</taxon>
        <taxon>Sedentaria</taxon>
        <taxon>Canalipalpata</taxon>
        <taxon>Sabellida</taxon>
        <taxon>Oweniida</taxon>
        <taxon>Oweniidae</taxon>
        <taxon>Owenia</taxon>
    </lineage>
</organism>